<protein>
    <submittedName>
        <fullName evidence="1">Uncharacterized protein</fullName>
    </submittedName>
</protein>
<organism evidence="1">
    <name type="scientific">Chrysotila carterae</name>
    <name type="common">Marine alga</name>
    <name type="synonym">Syracosphaera carterae</name>
    <dbReference type="NCBI Taxonomy" id="13221"/>
    <lineage>
        <taxon>Eukaryota</taxon>
        <taxon>Haptista</taxon>
        <taxon>Haptophyta</taxon>
        <taxon>Prymnesiophyceae</taxon>
        <taxon>Isochrysidales</taxon>
        <taxon>Isochrysidaceae</taxon>
        <taxon>Chrysotila</taxon>
    </lineage>
</organism>
<name>A0A7S4BVA9_CHRCT</name>
<dbReference type="AlphaFoldDB" id="A0A7S4BVA9"/>
<proteinExistence type="predicted"/>
<reference evidence="1" key="1">
    <citation type="submission" date="2021-01" db="EMBL/GenBank/DDBJ databases">
        <authorList>
            <person name="Corre E."/>
            <person name="Pelletier E."/>
            <person name="Niang G."/>
            <person name="Scheremetjew M."/>
            <person name="Finn R."/>
            <person name="Kale V."/>
            <person name="Holt S."/>
            <person name="Cochrane G."/>
            <person name="Meng A."/>
            <person name="Brown T."/>
            <person name="Cohen L."/>
        </authorList>
    </citation>
    <scope>NUCLEOTIDE SEQUENCE</scope>
    <source>
        <strain evidence="1">CCMP645</strain>
    </source>
</reference>
<evidence type="ECO:0000313" key="1">
    <source>
        <dbReference type="EMBL" id="CAE0777812.1"/>
    </source>
</evidence>
<sequence>MANSARLCSVVETDSAKCIHSTCGKSVDVHRIGSCLRDELVEVQGAAAIRIGCFHQRIDLFLRWFKTALLQCRAKFFLADGAAAVLVELRKDLLKLRKLFIAQFGRDGHDGLSVPRKLSVRAVACVWVHLLWLACLLGHTLCDACARVCAGVRLRCAVLR</sequence>
<dbReference type="EMBL" id="HBIZ01047554">
    <property type="protein sequence ID" value="CAE0777812.1"/>
    <property type="molecule type" value="Transcribed_RNA"/>
</dbReference>
<accession>A0A7S4BVA9</accession>
<gene>
    <name evidence="1" type="ORF">PCAR00345_LOCUS30451</name>
</gene>